<keyword evidence="1" id="KW-0173">Coenzyme A biosynthesis</keyword>
<dbReference type="PANTHER" id="PTHR14359">
    <property type="entry name" value="HOMO-OLIGOMERIC FLAVIN CONTAINING CYS DECARBOXYLASE FAMILY"/>
    <property type="match status" value="1"/>
</dbReference>
<name>A0AA39HM27_9BILA</name>
<dbReference type="InterPro" id="IPR036551">
    <property type="entry name" value="Flavin_trans-like"/>
</dbReference>
<dbReference type="Pfam" id="PF02441">
    <property type="entry name" value="Flavoprotein"/>
    <property type="match status" value="1"/>
</dbReference>
<evidence type="ECO:0000259" key="3">
    <source>
        <dbReference type="Pfam" id="PF02441"/>
    </source>
</evidence>
<dbReference type="SUPFAM" id="SSF52507">
    <property type="entry name" value="Homo-oligomeric flavin-containing Cys decarboxylases, HFCD"/>
    <property type="match status" value="1"/>
</dbReference>
<evidence type="ECO:0000256" key="1">
    <source>
        <dbReference type="ARBA" id="ARBA00022993"/>
    </source>
</evidence>
<dbReference type="Gene3D" id="3.40.50.1950">
    <property type="entry name" value="Flavin prenyltransferase-like"/>
    <property type="match status" value="1"/>
</dbReference>
<gene>
    <name evidence="4" type="ORF">QR680_003527</name>
</gene>
<keyword evidence="5" id="KW-1185">Reference proteome</keyword>
<evidence type="ECO:0000256" key="2">
    <source>
        <dbReference type="ARBA" id="ARBA00038350"/>
    </source>
</evidence>
<dbReference type="GO" id="GO:0004633">
    <property type="term" value="F:phosphopantothenoylcysteine decarboxylase activity"/>
    <property type="evidence" value="ECO:0007669"/>
    <property type="project" value="TreeGrafter"/>
</dbReference>
<dbReference type="GO" id="GO:0015937">
    <property type="term" value="P:coenzyme A biosynthetic process"/>
    <property type="evidence" value="ECO:0007669"/>
    <property type="project" value="UniProtKB-KW"/>
</dbReference>
<dbReference type="PANTHER" id="PTHR14359:SF6">
    <property type="entry name" value="PHOSPHOPANTOTHENOYLCYSTEINE DECARBOXYLASE"/>
    <property type="match status" value="1"/>
</dbReference>
<comment type="similarity">
    <text evidence="2">Belongs to the HFCD (homooligomeric flavin containing Cys decarboxylase) superfamily.</text>
</comment>
<evidence type="ECO:0000313" key="4">
    <source>
        <dbReference type="EMBL" id="KAK0407681.1"/>
    </source>
</evidence>
<protein>
    <recommendedName>
        <fullName evidence="3">Flavoprotein domain-containing protein</fullName>
    </recommendedName>
</protein>
<dbReference type="AlphaFoldDB" id="A0AA39HM27"/>
<feature type="domain" description="Flavoprotein" evidence="3">
    <location>
        <begin position="65"/>
        <end position="214"/>
    </location>
</feature>
<accession>A0AA39HM27</accession>
<dbReference type="EMBL" id="JAUCMV010000003">
    <property type="protein sequence ID" value="KAK0407681.1"/>
    <property type="molecule type" value="Genomic_DNA"/>
</dbReference>
<reference evidence="4" key="1">
    <citation type="submission" date="2023-06" db="EMBL/GenBank/DDBJ databases">
        <title>Genomic analysis of the entomopathogenic nematode Steinernema hermaphroditum.</title>
        <authorList>
            <person name="Schwarz E.M."/>
            <person name="Heppert J.K."/>
            <person name="Baniya A."/>
            <person name="Schwartz H.T."/>
            <person name="Tan C.-H."/>
            <person name="Antoshechkin I."/>
            <person name="Sternberg P.W."/>
            <person name="Goodrich-Blair H."/>
            <person name="Dillman A.R."/>
        </authorList>
    </citation>
    <scope>NUCLEOTIDE SEQUENCE</scope>
    <source>
        <strain evidence="4">PS9179</strain>
        <tissue evidence="4">Whole animal</tissue>
    </source>
</reference>
<proteinExistence type="inferred from homology"/>
<dbReference type="Proteomes" id="UP001175271">
    <property type="component" value="Unassembled WGS sequence"/>
</dbReference>
<sequence length="255" mass="28842">MKPFQTSSLHLMDTVKRARLDDGDAEGDMVDSKPFLPPPLERIKMQNRPAFTPDHKIQKFGSKYHLLIGVTGSVASIKLKELTDEIRKQAGQERVAIKIVATNSALHFVDFDEVTDVIYEDRDEWGMWTKRGDPVLHIELRKWADGMVIAPLDANTLGKIANGLCDNLLTCVVRAWDFEKPLHFAPAMNTCMYSHPLTFKHVKVLKEMFQYKEIPAIEKELMCGDRGYGAMANVKMIASIIASDVRNRFAVYSTS</sequence>
<comment type="caution">
    <text evidence="4">The sequence shown here is derived from an EMBL/GenBank/DDBJ whole genome shotgun (WGS) entry which is preliminary data.</text>
</comment>
<evidence type="ECO:0000313" key="5">
    <source>
        <dbReference type="Proteomes" id="UP001175271"/>
    </source>
</evidence>
<dbReference type="GO" id="GO:0071513">
    <property type="term" value="C:phosphopantothenoylcysteine decarboxylase complex"/>
    <property type="evidence" value="ECO:0007669"/>
    <property type="project" value="TreeGrafter"/>
</dbReference>
<organism evidence="4 5">
    <name type="scientific">Steinernema hermaphroditum</name>
    <dbReference type="NCBI Taxonomy" id="289476"/>
    <lineage>
        <taxon>Eukaryota</taxon>
        <taxon>Metazoa</taxon>
        <taxon>Ecdysozoa</taxon>
        <taxon>Nematoda</taxon>
        <taxon>Chromadorea</taxon>
        <taxon>Rhabditida</taxon>
        <taxon>Tylenchina</taxon>
        <taxon>Panagrolaimomorpha</taxon>
        <taxon>Strongyloidoidea</taxon>
        <taxon>Steinernematidae</taxon>
        <taxon>Steinernema</taxon>
    </lineage>
</organism>
<dbReference type="GO" id="GO:0010181">
    <property type="term" value="F:FMN binding"/>
    <property type="evidence" value="ECO:0007669"/>
    <property type="project" value="TreeGrafter"/>
</dbReference>
<dbReference type="InterPro" id="IPR003382">
    <property type="entry name" value="Flavoprotein"/>
</dbReference>